<name>A0A1E7RCC7_9GAMM</name>
<organism evidence="1 2">
    <name type="scientific">Acinetobacter qingfengensis</name>
    <dbReference type="NCBI Taxonomy" id="1262585"/>
    <lineage>
        <taxon>Bacteria</taxon>
        <taxon>Pseudomonadati</taxon>
        <taxon>Pseudomonadota</taxon>
        <taxon>Gammaproteobacteria</taxon>
        <taxon>Moraxellales</taxon>
        <taxon>Moraxellaceae</taxon>
        <taxon>Acinetobacter</taxon>
    </lineage>
</organism>
<dbReference type="AlphaFoldDB" id="A0A1E7RCC7"/>
<accession>A0A1E7RCC7</accession>
<proteinExistence type="predicted"/>
<dbReference type="STRING" id="1262585.BJI46_11680"/>
<gene>
    <name evidence="1" type="ORF">BJI46_11680</name>
</gene>
<dbReference type="Proteomes" id="UP000185895">
    <property type="component" value="Unassembled WGS sequence"/>
</dbReference>
<dbReference type="RefSeq" id="WP_070069636.1">
    <property type="nucleotide sequence ID" value="NZ_MKKK01000017.1"/>
</dbReference>
<comment type="caution">
    <text evidence="1">The sequence shown here is derived from an EMBL/GenBank/DDBJ whole genome shotgun (WGS) entry which is preliminary data.</text>
</comment>
<evidence type="ECO:0000313" key="2">
    <source>
        <dbReference type="Proteomes" id="UP000185895"/>
    </source>
</evidence>
<keyword evidence="2" id="KW-1185">Reference proteome</keyword>
<dbReference type="EMBL" id="MKKK01000017">
    <property type="protein sequence ID" value="OEY96936.1"/>
    <property type="molecule type" value="Genomic_DNA"/>
</dbReference>
<evidence type="ECO:0000313" key="1">
    <source>
        <dbReference type="EMBL" id="OEY96936.1"/>
    </source>
</evidence>
<protein>
    <submittedName>
        <fullName evidence="1">Uncharacterized protein</fullName>
    </submittedName>
</protein>
<reference evidence="1 2" key="1">
    <citation type="submission" date="2016-09" db="EMBL/GenBank/DDBJ databases">
        <authorList>
            <person name="Capua I."/>
            <person name="De Benedictis P."/>
            <person name="Joannis T."/>
            <person name="Lombin L.H."/>
            <person name="Cattoli G."/>
        </authorList>
    </citation>
    <scope>NUCLEOTIDE SEQUENCE [LARGE SCALE GENOMIC DNA]</scope>
    <source>
        <strain evidence="1 2">ANC 4671</strain>
    </source>
</reference>
<sequence>MENTSHAQPSSFQANFSLKIVCMEQDFLKYEVRYHCEIYNHQGKRVQTLFPAIFLESDFQTARQFRIRFLCLIPEAFPKIILSNNEFLDLRHYWFNQIQDIVLIQDAKFAFQQTNMYIAKLTKEEYTQYRKFG</sequence>